<accession>A0A2P2N5E3</accession>
<name>A0A2P2N5E3_RHIMU</name>
<evidence type="ECO:0000313" key="1">
    <source>
        <dbReference type="EMBL" id="MBX37717.1"/>
    </source>
</evidence>
<reference evidence="1" key="1">
    <citation type="submission" date="2018-02" db="EMBL/GenBank/DDBJ databases">
        <title>Rhizophora mucronata_Transcriptome.</title>
        <authorList>
            <person name="Meera S.P."/>
            <person name="Sreeshan A."/>
            <person name="Augustine A."/>
        </authorList>
    </citation>
    <scope>NUCLEOTIDE SEQUENCE</scope>
    <source>
        <tissue evidence="1">Leaf</tissue>
    </source>
</reference>
<sequence length="49" mass="5419">MAPSIDGFLKSLIKINNQIMAPSATCRKFVVDHLSSKVQHLPLTLALDR</sequence>
<protein>
    <submittedName>
        <fullName evidence="1">Uncharacterized protein</fullName>
    </submittedName>
</protein>
<dbReference type="AlphaFoldDB" id="A0A2P2N5E3"/>
<organism evidence="1">
    <name type="scientific">Rhizophora mucronata</name>
    <name type="common">Asiatic mangrove</name>
    <dbReference type="NCBI Taxonomy" id="61149"/>
    <lineage>
        <taxon>Eukaryota</taxon>
        <taxon>Viridiplantae</taxon>
        <taxon>Streptophyta</taxon>
        <taxon>Embryophyta</taxon>
        <taxon>Tracheophyta</taxon>
        <taxon>Spermatophyta</taxon>
        <taxon>Magnoliopsida</taxon>
        <taxon>eudicotyledons</taxon>
        <taxon>Gunneridae</taxon>
        <taxon>Pentapetalae</taxon>
        <taxon>rosids</taxon>
        <taxon>fabids</taxon>
        <taxon>Malpighiales</taxon>
        <taxon>Rhizophoraceae</taxon>
        <taxon>Rhizophora</taxon>
    </lineage>
</organism>
<proteinExistence type="predicted"/>
<dbReference type="EMBL" id="GGEC01057233">
    <property type="protein sequence ID" value="MBX37717.1"/>
    <property type="molecule type" value="Transcribed_RNA"/>
</dbReference>